<feature type="domain" description="Prion-inhibition and propagation HeLo" evidence="1">
    <location>
        <begin position="2"/>
        <end position="67"/>
    </location>
</feature>
<dbReference type="RefSeq" id="XP_033388901.1">
    <property type="nucleotide sequence ID" value="XM_033526403.1"/>
</dbReference>
<evidence type="ECO:0000313" key="2">
    <source>
        <dbReference type="EMBL" id="KAF2020562.1"/>
    </source>
</evidence>
<name>A0A6A5Y4S8_9PLEO</name>
<dbReference type="InterPro" id="IPR029498">
    <property type="entry name" value="HeLo_dom"/>
</dbReference>
<dbReference type="AlphaFoldDB" id="A0A6A5Y4S8"/>
<protein>
    <recommendedName>
        <fullName evidence="1">Prion-inhibition and propagation HeLo domain-containing protein</fullName>
    </recommendedName>
</protein>
<evidence type="ECO:0000313" key="3">
    <source>
        <dbReference type="Proteomes" id="UP000799778"/>
    </source>
</evidence>
<dbReference type="InterPro" id="IPR038305">
    <property type="entry name" value="HeLo_sf"/>
</dbReference>
<dbReference type="EMBL" id="ML978066">
    <property type="protein sequence ID" value="KAF2020562.1"/>
    <property type="molecule type" value="Genomic_DNA"/>
</dbReference>
<reference evidence="2" key="1">
    <citation type="journal article" date="2020" name="Stud. Mycol.">
        <title>101 Dothideomycetes genomes: a test case for predicting lifestyles and emergence of pathogens.</title>
        <authorList>
            <person name="Haridas S."/>
            <person name="Albert R."/>
            <person name="Binder M."/>
            <person name="Bloem J."/>
            <person name="Labutti K."/>
            <person name="Salamov A."/>
            <person name="Andreopoulos B."/>
            <person name="Baker S."/>
            <person name="Barry K."/>
            <person name="Bills G."/>
            <person name="Bluhm B."/>
            <person name="Cannon C."/>
            <person name="Castanera R."/>
            <person name="Culley D."/>
            <person name="Daum C."/>
            <person name="Ezra D."/>
            <person name="Gonzalez J."/>
            <person name="Henrissat B."/>
            <person name="Kuo A."/>
            <person name="Liang C."/>
            <person name="Lipzen A."/>
            <person name="Lutzoni F."/>
            <person name="Magnuson J."/>
            <person name="Mondo S."/>
            <person name="Nolan M."/>
            <person name="Ohm R."/>
            <person name="Pangilinan J."/>
            <person name="Park H.-J."/>
            <person name="Ramirez L."/>
            <person name="Alfaro M."/>
            <person name="Sun H."/>
            <person name="Tritt A."/>
            <person name="Yoshinaga Y."/>
            <person name="Zwiers L.-H."/>
            <person name="Turgeon B."/>
            <person name="Goodwin S."/>
            <person name="Spatafora J."/>
            <person name="Crous P."/>
            <person name="Grigoriev I."/>
        </authorList>
    </citation>
    <scope>NUCLEOTIDE SEQUENCE</scope>
    <source>
        <strain evidence="2">CBS 175.79</strain>
    </source>
</reference>
<dbReference type="Proteomes" id="UP000799778">
    <property type="component" value="Unassembled WGS sequence"/>
</dbReference>
<dbReference type="Gene3D" id="1.20.120.1020">
    <property type="entry name" value="Prion-inhibition and propagation, HeLo domain"/>
    <property type="match status" value="1"/>
</dbReference>
<proteinExistence type="predicted"/>
<dbReference type="OrthoDB" id="20872at2759"/>
<organism evidence="2 3">
    <name type="scientific">Aaosphaeria arxii CBS 175.79</name>
    <dbReference type="NCBI Taxonomy" id="1450172"/>
    <lineage>
        <taxon>Eukaryota</taxon>
        <taxon>Fungi</taxon>
        <taxon>Dikarya</taxon>
        <taxon>Ascomycota</taxon>
        <taxon>Pezizomycotina</taxon>
        <taxon>Dothideomycetes</taxon>
        <taxon>Pleosporomycetidae</taxon>
        <taxon>Pleosporales</taxon>
        <taxon>Pleosporales incertae sedis</taxon>
        <taxon>Aaosphaeria</taxon>
    </lineage>
</organism>
<dbReference type="Pfam" id="PF14479">
    <property type="entry name" value="HeLo"/>
    <property type="match status" value="1"/>
</dbReference>
<evidence type="ECO:0000259" key="1">
    <source>
        <dbReference type="Pfam" id="PF14479"/>
    </source>
</evidence>
<keyword evidence="3" id="KW-1185">Reference proteome</keyword>
<gene>
    <name evidence="2" type="ORF">BU24DRAFT_416232</name>
</gene>
<accession>A0A6A5Y4S8</accession>
<dbReference type="GeneID" id="54283800"/>
<sequence>MRQLFIKRQNRSGVLQRAKWALYLKKQWGQLIEEITELVDSLVEPFPATHSSQREICEMVISAMEKDGGISGLREIAAAQDKFLEQAIAKTTDGVNKSYHIVFSSSGNTDF</sequence>